<sequence length="582" mass="65401">MKLRRLRIHNFRSIVDADIEVHDYTMVVGANNAGKSNIVAALRAFYEDFKHSGDDLPKMKGVQTDESWVELTFDLSEIEWEGLADKYKAGVAGYSLTVRRYFASPEKERFKPSQSNIYAIINGEPEKELFYGAKNVGTAKVGSVIYIPALTTAAEQMKTSGPSPLRDMLNLMLKRVIADSPAFKEMEGAFGKLNDEACGEQGFLTQISKPINQSIEQWGIRFDMGVNPVAPEDITKNLIRHGFVDAMLGETSFALDRYGHGFQRSFLYELIKLAPSFTESKVAGKKEFDPDFTLILFEEPEAFLHPAQQENMAYHLRRLGAGDAQQVIVTSHSPIFVGKVADDLCQIVRVRRNNGVSSIGQVKKTDLGKVLGQGYEFKNWLENYVNDAAVAESAKGNARKLLKGATEDAVISEQEERFRYQLWLDSERASMFFADRVLLVEGATEKALFAWLFARDWHDLSRHRVAIVDAMGKYNLHRYIALLEGFGIPYGLMLDDDQDKDHHKVVNEMLRSKAGPSRLAEPCFVDSCMEKFLGLNLPVRDDQKPVHTLKAIEDGGIAKEKLDELRKLFLKSLALEAEPLVA</sequence>
<reference evidence="14" key="1">
    <citation type="submission" date="2024-05" db="EMBL/GenBank/DDBJ databases">
        <authorList>
            <person name="Luo Y.-C."/>
            <person name="Nicholds J."/>
            <person name="Mortimer T."/>
            <person name="Maboni G."/>
        </authorList>
    </citation>
    <scope>NUCLEOTIDE SEQUENCE</scope>
    <source>
        <strain evidence="13">124370</strain>
        <strain evidence="14">124566</strain>
        <strain evidence="12">124953</strain>
        <strain evidence="11">130308</strain>
        <strain evidence="10">130416</strain>
        <strain evidence="9">140124</strain>
        <strain evidence="8">143769</strain>
        <strain evidence="7">143936</strain>
        <strain evidence="6">145849</strain>
        <strain evidence="5">145850</strain>
        <strain evidence="4">145852</strain>
        <strain evidence="3">148131</strain>
    </source>
</reference>
<dbReference type="EMBL" id="CP158261">
    <property type="protein sequence ID" value="XDJ67101.1"/>
    <property type="molecule type" value="Genomic_DNA"/>
</dbReference>
<dbReference type="EMBL" id="CP158271">
    <property type="protein sequence ID" value="XDJ93352.1"/>
    <property type="molecule type" value="Genomic_DNA"/>
</dbReference>
<evidence type="ECO:0000259" key="1">
    <source>
        <dbReference type="Pfam" id="PF13175"/>
    </source>
</evidence>
<dbReference type="EMBL" id="CP158268">
    <property type="protein sequence ID" value="XDJ85368.1"/>
    <property type="molecule type" value="Genomic_DNA"/>
</dbReference>
<dbReference type="InterPro" id="IPR041685">
    <property type="entry name" value="AAA_GajA/Old/RecF-like"/>
</dbReference>
<evidence type="ECO:0000313" key="11">
    <source>
        <dbReference type="EMBL" id="XDJ90120.1"/>
    </source>
</evidence>
<dbReference type="EMBL" id="CP158258">
    <property type="protein sequence ID" value="XDJ58050.1"/>
    <property type="molecule type" value="Genomic_DNA"/>
</dbReference>
<dbReference type="EMBL" id="CP158273">
    <property type="protein sequence ID" value="XDJ97053.1"/>
    <property type="molecule type" value="Genomic_DNA"/>
</dbReference>
<dbReference type="CDD" id="cd01026">
    <property type="entry name" value="TOPRIM_OLD"/>
    <property type="match status" value="1"/>
</dbReference>
<dbReference type="Pfam" id="PF20469">
    <property type="entry name" value="OLD-like_TOPRIM"/>
    <property type="match status" value="1"/>
</dbReference>
<dbReference type="EMBL" id="CP158269">
    <property type="protein sequence ID" value="XDJ88745.1"/>
    <property type="molecule type" value="Genomic_DNA"/>
</dbReference>
<evidence type="ECO:0000313" key="12">
    <source>
        <dbReference type="EMBL" id="XDJ93352.1"/>
    </source>
</evidence>
<feature type="domain" description="Endonuclease GajA/Old nuclease/RecF-like AAA" evidence="1">
    <location>
        <begin position="237"/>
        <end position="337"/>
    </location>
</feature>
<evidence type="ECO:0000313" key="4">
    <source>
        <dbReference type="EMBL" id="XDJ61407.1"/>
    </source>
</evidence>
<gene>
    <name evidence="3" type="ORF">ABRY90_12425</name>
    <name evidence="6" type="ORF">ABRY91_03460</name>
    <name evidence="4" type="ORF">ABRY92_01920</name>
    <name evidence="12" type="ORF">ABRY95_13435</name>
    <name evidence="10" type="ORF">ABRY98_04035</name>
    <name evidence="5" type="ORF">ABRZ03_01090</name>
    <name evidence="13" type="ORF">ABRZ05_04925</name>
    <name evidence="7" type="ORF">ABRZ06_05760</name>
    <name evidence="9" type="ORF">ABRZ08_00475</name>
    <name evidence="8" type="ORF">ABRZ10_06580</name>
    <name evidence="14" type="ORF">ABRZ11_04580</name>
    <name evidence="11" type="ORF">ABRZ12_10675</name>
</gene>
<evidence type="ECO:0000313" key="8">
    <source>
        <dbReference type="EMBL" id="XDJ78451.1"/>
    </source>
</evidence>
<feature type="domain" description="Endonuclease GajA/Old nuclease/RecF-like AAA" evidence="1">
    <location>
        <begin position="1"/>
        <end position="70"/>
    </location>
</feature>
<dbReference type="AlphaFoldDB" id="A0AB39H9D0"/>
<name>A0AB39H9D0_9BURK</name>
<evidence type="ECO:0000313" key="14">
    <source>
        <dbReference type="EMBL" id="XDJ99700.1"/>
    </source>
</evidence>
<dbReference type="EMBL" id="CP158259">
    <property type="protein sequence ID" value="XDJ61407.1"/>
    <property type="molecule type" value="Genomic_DNA"/>
</dbReference>
<dbReference type="EMBL" id="CP158260">
    <property type="protein sequence ID" value="XDJ63976.1"/>
    <property type="molecule type" value="Genomic_DNA"/>
</dbReference>
<dbReference type="SUPFAM" id="SSF52540">
    <property type="entry name" value="P-loop containing nucleoside triphosphate hydrolases"/>
    <property type="match status" value="1"/>
</dbReference>
<dbReference type="InterPro" id="IPR034139">
    <property type="entry name" value="TOPRIM_OLD"/>
</dbReference>
<proteinExistence type="predicted"/>
<evidence type="ECO:0000313" key="6">
    <source>
        <dbReference type="EMBL" id="XDJ67101.1"/>
    </source>
</evidence>
<dbReference type="PANTHER" id="PTHR43581:SF4">
    <property type="entry name" value="ATP_GTP PHOSPHATASE"/>
    <property type="match status" value="1"/>
</dbReference>
<evidence type="ECO:0000313" key="13">
    <source>
        <dbReference type="EMBL" id="XDJ97053.1"/>
    </source>
</evidence>
<evidence type="ECO:0000313" key="3">
    <source>
        <dbReference type="EMBL" id="XDJ58050.1"/>
    </source>
</evidence>
<evidence type="ECO:0000313" key="9">
    <source>
        <dbReference type="EMBL" id="XDJ85368.1"/>
    </source>
</evidence>
<dbReference type="Pfam" id="PF13175">
    <property type="entry name" value="AAA_15"/>
    <property type="match status" value="2"/>
</dbReference>
<dbReference type="EMBL" id="CP158265">
    <property type="protein sequence ID" value="XDJ78451.1"/>
    <property type="molecule type" value="Genomic_DNA"/>
</dbReference>
<organism evidence="14">
    <name type="scientific">Castellaniella ginsengisoli</name>
    <dbReference type="NCBI Taxonomy" id="546114"/>
    <lineage>
        <taxon>Bacteria</taxon>
        <taxon>Pseudomonadati</taxon>
        <taxon>Pseudomonadota</taxon>
        <taxon>Betaproteobacteria</taxon>
        <taxon>Burkholderiales</taxon>
        <taxon>Alcaligenaceae</taxon>
        <taxon>Castellaniella</taxon>
    </lineage>
</organism>
<evidence type="ECO:0000313" key="7">
    <source>
        <dbReference type="EMBL" id="XDJ72985.1"/>
    </source>
</evidence>
<dbReference type="InterPro" id="IPR051396">
    <property type="entry name" value="Bact_Antivir_Def_Nuclease"/>
</dbReference>
<dbReference type="RefSeq" id="WP_368641944.1">
    <property type="nucleotide sequence ID" value="NZ_CP158258.1"/>
</dbReference>
<dbReference type="PANTHER" id="PTHR43581">
    <property type="entry name" value="ATP/GTP PHOSPHATASE"/>
    <property type="match status" value="1"/>
</dbReference>
<evidence type="ECO:0000313" key="5">
    <source>
        <dbReference type="EMBL" id="XDJ63976.1"/>
    </source>
</evidence>
<feature type="domain" description="OLD protein-like TOPRIM" evidence="2">
    <location>
        <begin position="432"/>
        <end position="497"/>
    </location>
</feature>
<dbReference type="EMBL" id="CP158263">
    <property type="protein sequence ID" value="XDJ72985.1"/>
    <property type="molecule type" value="Genomic_DNA"/>
</dbReference>
<accession>A0AB39H9D0</accession>
<protein>
    <submittedName>
        <fullName evidence="14">AAA family ATPase</fullName>
    </submittedName>
</protein>
<evidence type="ECO:0000259" key="2">
    <source>
        <dbReference type="Pfam" id="PF20469"/>
    </source>
</evidence>
<dbReference type="EMBL" id="CP158270">
    <property type="protein sequence ID" value="XDJ90120.1"/>
    <property type="molecule type" value="Genomic_DNA"/>
</dbReference>
<dbReference type="InterPro" id="IPR027417">
    <property type="entry name" value="P-loop_NTPase"/>
</dbReference>
<evidence type="ECO:0000313" key="10">
    <source>
        <dbReference type="EMBL" id="XDJ88745.1"/>
    </source>
</evidence>
<dbReference type="Gene3D" id="3.40.50.300">
    <property type="entry name" value="P-loop containing nucleotide triphosphate hydrolases"/>
    <property type="match status" value="2"/>
</dbReference>
<dbReference type="EMBL" id="CP158272">
    <property type="protein sequence ID" value="XDJ99700.1"/>
    <property type="molecule type" value="Genomic_DNA"/>
</dbReference>